<dbReference type="OrthoDB" id="9804790at2"/>
<proteinExistence type="inferred from homology"/>
<keyword evidence="3" id="KW-0560">Oxidoreductase</keyword>
<keyword evidence="2" id="KW-0521">NADP</keyword>
<dbReference type="PANTHER" id="PTHR43827">
    <property type="entry name" value="2,5-DIKETO-D-GLUCONIC ACID REDUCTASE"/>
    <property type="match status" value="1"/>
</dbReference>
<dbReference type="InterPro" id="IPR018170">
    <property type="entry name" value="Aldo/ket_reductase_CS"/>
</dbReference>
<dbReference type="PRINTS" id="PR00069">
    <property type="entry name" value="ALDKETRDTASE"/>
</dbReference>
<dbReference type="Gene3D" id="3.20.20.100">
    <property type="entry name" value="NADP-dependent oxidoreductase domain"/>
    <property type="match status" value="1"/>
</dbReference>
<evidence type="ECO:0000256" key="3">
    <source>
        <dbReference type="ARBA" id="ARBA00023002"/>
    </source>
</evidence>
<feature type="compositionally biased region" description="Basic residues" evidence="4">
    <location>
        <begin position="18"/>
        <end position="27"/>
    </location>
</feature>
<comment type="similarity">
    <text evidence="1">Belongs to the aldo/keto reductase family.</text>
</comment>
<comment type="caution">
    <text evidence="6">The sequence shown here is derived from an EMBL/GenBank/DDBJ whole genome shotgun (WGS) entry which is preliminary data.</text>
</comment>
<keyword evidence="7" id="KW-1185">Reference proteome</keyword>
<dbReference type="InterPro" id="IPR036812">
    <property type="entry name" value="NAD(P)_OxRdtase_dom_sf"/>
</dbReference>
<dbReference type="PROSITE" id="PS00062">
    <property type="entry name" value="ALDOKETO_REDUCTASE_2"/>
    <property type="match status" value="1"/>
</dbReference>
<evidence type="ECO:0000259" key="5">
    <source>
        <dbReference type="Pfam" id="PF00248"/>
    </source>
</evidence>
<evidence type="ECO:0000256" key="1">
    <source>
        <dbReference type="ARBA" id="ARBA00007905"/>
    </source>
</evidence>
<name>A0A6I3MGB0_9MICO</name>
<evidence type="ECO:0000313" key="6">
    <source>
        <dbReference type="EMBL" id="MTH69323.1"/>
    </source>
</evidence>
<sequence length="392" mass="43231">MRTSRHGNRRTDAGQGARRGRRPRQRDRRLVRDHQGRPGRAWHPRAVPDGRGAAGPLHRSTRVDHPRAPVARHARRLKRGTGRASLPGLAARTVSRVSEILILGNGVRIPAIGLGVFQSPPDETAAAVETALRIGYRHIDTAAAYGNERQVGEGIRRSGLDRDDVFIETKVWPSDYGYDETLHAWEKSTRKLGVDRLDLLILHQQAANLFDRTIAAYRALESLLADGRVRAIGVSNFTPAALDRLMAEVDVVPAVNQVELHPYHSQPALQEAHAARGILTQAWSPIGGITFYPGPWGDERRNVMQDETIGAIAAAHGKSPAQVMLRWHVQQGRSAIPKSTNPARIAENFDVFDFDLSADDLARIDALDTGEGSGPDPDREFGERMLFPIPED</sequence>
<evidence type="ECO:0000256" key="4">
    <source>
        <dbReference type="SAM" id="MobiDB-lite"/>
    </source>
</evidence>
<feature type="domain" description="NADP-dependent oxidoreductase" evidence="5">
    <location>
        <begin position="118"/>
        <end position="368"/>
    </location>
</feature>
<dbReference type="SUPFAM" id="SSF51430">
    <property type="entry name" value="NAD(P)-linked oxidoreductase"/>
    <property type="match status" value="1"/>
</dbReference>
<organism evidence="6 7">
    <name type="scientific">Agromyces bracchium</name>
    <dbReference type="NCBI Taxonomy" id="88376"/>
    <lineage>
        <taxon>Bacteria</taxon>
        <taxon>Bacillati</taxon>
        <taxon>Actinomycetota</taxon>
        <taxon>Actinomycetes</taxon>
        <taxon>Micrococcales</taxon>
        <taxon>Microbacteriaceae</taxon>
        <taxon>Agromyces</taxon>
    </lineage>
</organism>
<dbReference type="InterPro" id="IPR023210">
    <property type="entry name" value="NADP_OxRdtase_dom"/>
</dbReference>
<dbReference type="InterPro" id="IPR020471">
    <property type="entry name" value="AKR"/>
</dbReference>
<feature type="region of interest" description="Disordered" evidence="4">
    <location>
        <begin position="368"/>
        <end position="392"/>
    </location>
</feature>
<accession>A0A6I3MGB0</accession>
<feature type="region of interest" description="Disordered" evidence="4">
    <location>
        <begin position="1"/>
        <end position="62"/>
    </location>
</feature>
<dbReference type="PROSITE" id="PS00798">
    <property type="entry name" value="ALDOKETO_REDUCTASE_1"/>
    <property type="match status" value="1"/>
</dbReference>
<evidence type="ECO:0000256" key="2">
    <source>
        <dbReference type="ARBA" id="ARBA00022857"/>
    </source>
</evidence>
<dbReference type="PROSITE" id="PS00063">
    <property type="entry name" value="ALDOKETO_REDUCTASE_3"/>
    <property type="match status" value="1"/>
</dbReference>
<reference evidence="6 7" key="1">
    <citation type="submission" date="2019-11" db="EMBL/GenBank/DDBJ databases">
        <title>Agromyces kandeliae sp. nov., isolated from mangrove soil.</title>
        <authorList>
            <person name="Wang R."/>
        </authorList>
    </citation>
    <scope>NUCLEOTIDE SEQUENCE [LARGE SCALE GENOMIC DNA]</scope>
    <source>
        <strain evidence="6 7">JCM 11433</strain>
    </source>
</reference>
<dbReference type="EMBL" id="WMLB01000026">
    <property type="protein sequence ID" value="MTH69323.1"/>
    <property type="molecule type" value="Genomic_DNA"/>
</dbReference>
<gene>
    <name evidence="6" type="ORF">GJ743_13185</name>
</gene>
<dbReference type="FunFam" id="3.20.20.100:FF:000015">
    <property type="entry name" value="Oxidoreductase, aldo/keto reductase family"/>
    <property type="match status" value="1"/>
</dbReference>
<protein>
    <submittedName>
        <fullName evidence="6">Aldo/keto reductase</fullName>
    </submittedName>
</protein>
<evidence type="ECO:0000313" key="7">
    <source>
        <dbReference type="Proteomes" id="UP000433071"/>
    </source>
</evidence>
<dbReference type="GO" id="GO:0016616">
    <property type="term" value="F:oxidoreductase activity, acting on the CH-OH group of donors, NAD or NADP as acceptor"/>
    <property type="evidence" value="ECO:0007669"/>
    <property type="project" value="UniProtKB-ARBA"/>
</dbReference>
<dbReference type="PANTHER" id="PTHR43827:SF3">
    <property type="entry name" value="NADP-DEPENDENT OXIDOREDUCTASE DOMAIN-CONTAINING PROTEIN"/>
    <property type="match status" value="1"/>
</dbReference>
<dbReference type="Proteomes" id="UP000433071">
    <property type="component" value="Unassembled WGS sequence"/>
</dbReference>
<dbReference type="AlphaFoldDB" id="A0A6I3MGB0"/>
<dbReference type="Pfam" id="PF00248">
    <property type="entry name" value="Aldo_ket_red"/>
    <property type="match status" value="1"/>
</dbReference>